<organism evidence="17">
    <name type="scientific">Amphimedon queenslandica</name>
    <name type="common">Sponge</name>
    <dbReference type="NCBI Taxonomy" id="400682"/>
    <lineage>
        <taxon>Eukaryota</taxon>
        <taxon>Metazoa</taxon>
        <taxon>Porifera</taxon>
        <taxon>Demospongiae</taxon>
        <taxon>Heteroscleromorpha</taxon>
        <taxon>Haplosclerida</taxon>
        <taxon>Niphatidae</taxon>
        <taxon>Amphimedon</taxon>
    </lineage>
</organism>
<dbReference type="Pfam" id="PF00149">
    <property type="entry name" value="Metallophos"/>
    <property type="match status" value="1"/>
</dbReference>
<dbReference type="PANTHER" id="PTHR10340">
    <property type="entry name" value="SPHINGOMYELIN PHOSPHODIESTERASE"/>
    <property type="match status" value="1"/>
</dbReference>
<feature type="disulfide bond" evidence="14">
    <location>
        <begin position="531"/>
        <end position="535"/>
    </location>
</feature>
<feature type="binding site" evidence="13">
    <location>
        <position position="152"/>
    </location>
    <ligand>
        <name>Zn(2+)</name>
        <dbReference type="ChEBI" id="CHEBI:29105"/>
        <label>1</label>
    </ligand>
</feature>
<comment type="cofactor">
    <cofactor evidence="13">
        <name>Zn(2+)</name>
        <dbReference type="ChEBI" id="CHEBI:29105"/>
    </cofactor>
    <text evidence="13">Binds 2 Zn(2+) ions per subunit.</text>
</comment>
<comment type="function">
    <text evidence="12">Converts sphingomyelin to ceramide.</text>
</comment>
<dbReference type="GO" id="GO:0005615">
    <property type="term" value="C:extracellular space"/>
    <property type="evidence" value="ECO:0007669"/>
    <property type="project" value="TreeGrafter"/>
</dbReference>
<name>A0A1X7UAI4_AMPQE</name>
<evidence type="ECO:0000256" key="2">
    <source>
        <dbReference type="ARBA" id="ARBA00008234"/>
    </source>
</evidence>
<dbReference type="GO" id="GO:0061750">
    <property type="term" value="F:acid sphingomyelin phosphodiesterase activity"/>
    <property type="evidence" value="ECO:0007669"/>
    <property type="project" value="TreeGrafter"/>
</dbReference>
<evidence type="ECO:0000256" key="5">
    <source>
        <dbReference type="ARBA" id="ARBA00022729"/>
    </source>
</evidence>
<evidence type="ECO:0000256" key="11">
    <source>
        <dbReference type="ARBA" id="ARBA00047268"/>
    </source>
</evidence>
<protein>
    <recommendedName>
        <fullName evidence="12">Sphingomyelin phosphodiesterase</fullName>
    </recommendedName>
</protein>
<feature type="disulfide bond" evidence="14">
    <location>
        <begin position="37"/>
        <end position="102"/>
    </location>
</feature>
<evidence type="ECO:0000256" key="15">
    <source>
        <dbReference type="SAM" id="SignalP"/>
    </source>
</evidence>
<comment type="catalytic activity">
    <reaction evidence="11">
        <text>a sphingomyelin + H2O = phosphocholine + an N-acylsphing-4-enine + H(+)</text>
        <dbReference type="Rhea" id="RHEA:19253"/>
        <dbReference type="ChEBI" id="CHEBI:15377"/>
        <dbReference type="ChEBI" id="CHEBI:15378"/>
        <dbReference type="ChEBI" id="CHEBI:17636"/>
        <dbReference type="ChEBI" id="CHEBI:52639"/>
        <dbReference type="ChEBI" id="CHEBI:295975"/>
        <dbReference type="EC" id="3.1.4.12"/>
    </reaction>
    <physiologicalReaction direction="left-to-right" evidence="11">
        <dbReference type="Rhea" id="RHEA:19254"/>
    </physiologicalReaction>
</comment>
<dbReference type="GO" id="GO:0046513">
    <property type="term" value="P:ceramide biosynthetic process"/>
    <property type="evidence" value="ECO:0007669"/>
    <property type="project" value="TreeGrafter"/>
</dbReference>
<feature type="binding site" evidence="13">
    <location>
        <position position="405"/>
    </location>
    <ligand>
        <name>Zn(2+)</name>
        <dbReference type="ChEBI" id="CHEBI:29105"/>
        <label>1</label>
    </ligand>
</feature>
<dbReference type="PANTHER" id="PTHR10340:SF34">
    <property type="entry name" value="SPHINGOMYELIN PHOSPHODIESTERASE"/>
    <property type="match status" value="1"/>
</dbReference>
<keyword evidence="6 12" id="KW-0378">Hydrolase</keyword>
<feature type="binding site" evidence="13">
    <location>
        <position position="403"/>
    </location>
    <ligand>
        <name>Zn(2+)</name>
        <dbReference type="ChEBI" id="CHEBI:29105"/>
        <label>2</label>
    </ligand>
</feature>
<evidence type="ECO:0000256" key="14">
    <source>
        <dbReference type="PIRSR" id="PIRSR000948-2"/>
    </source>
</evidence>
<dbReference type="InterPro" id="IPR041805">
    <property type="entry name" value="ASMase/PPN1_MPP"/>
</dbReference>
<evidence type="ECO:0000256" key="7">
    <source>
        <dbReference type="ARBA" id="ARBA00022833"/>
    </source>
</evidence>
<dbReference type="Pfam" id="PF19272">
    <property type="entry name" value="ASMase_C"/>
    <property type="match status" value="1"/>
</dbReference>
<dbReference type="SMART" id="SM00741">
    <property type="entry name" value="SapB"/>
    <property type="match status" value="1"/>
</dbReference>
<dbReference type="InParanoid" id="A0A1X7UAI4"/>
<evidence type="ECO:0000256" key="3">
    <source>
        <dbReference type="ARBA" id="ARBA00022525"/>
    </source>
</evidence>
<feature type="disulfide bond" evidence="14">
    <location>
        <begin position="171"/>
        <end position="192"/>
    </location>
</feature>
<evidence type="ECO:0000256" key="10">
    <source>
        <dbReference type="ARBA" id="ARBA00023295"/>
    </source>
</evidence>
<dbReference type="InterPro" id="IPR004843">
    <property type="entry name" value="Calcineurin-like_PHP"/>
</dbReference>
<feature type="disulfide bond" evidence="14">
    <location>
        <begin position="34"/>
        <end position="110"/>
    </location>
</feature>
<dbReference type="PROSITE" id="PS50015">
    <property type="entry name" value="SAP_B"/>
    <property type="match status" value="1"/>
</dbReference>
<dbReference type="GO" id="GO:0016798">
    <property type="term" value="F:hydrolase activity, acting on glycosyl bonds"/>
    <property type="evidence" value="ECO:0007669"/>
    <property type="project" value="UniProtKB-KW"/>
</dbReference>
<dbReference type="SUPFAM" id="SSF47862">
    <property type="entry name" value="Saposin"/>
    <property type="match status" value="1"/>
</dbReference>
<evidence type="ECO:0000313" key="17">
    <source>
        <dbReference type="EnsemblMetazoa" id="Aqu2.1.24663_001"/>
    </source>
</evidence>
<dbReference type="InterPro" id="IPR008139">
    <property type="entry name" value="SaposinB_dom"/>
</dbReference>
<evidence type="ECO:0000256" key="9">
    <source>
        <dbReference type="ARBA" id="ARBA00023180"/>
    </source>
</evidence>
<dbReference type="SUPFAM" id="SSF56300">
    <property type="entry name" value="Metallo-dependent phosphatases"/>
    <property type="match status" value="1"/>
</dbReference>
<feature type="binding site" evidence="13">
    <location>
        <position position="150"/>
    </location>
    <ligand>
        <name>Zn(2+)</name>
        <dbReference type="ChEBI" id="CHEBI:29105"/>
        <label>1</label>
    </ligand>
</feature>
<feature type="disulfide bond" evidence="14">
    <location>
        <begin position="328"/>
        <end position="377"/>
    </location>
</feature>
<accession>A0A1X7UAI4</accession>
<evidence type="ECO:0000256" key="13">
    <source>
        <dbReference type="PIRSR" id="PIRSR000948-1"/>
    </source>
</evidence>
<dbReference type="InterPro" id="IPR029052">
    <property type="entry name" value="Metallo-depent_PP-like"/>
</dbReference>
<keyword evidence="4 13" id="KW-0479">Metal-binding</keyword>
<evidence type="ECO:0000256" key="6">
    <source>
        <dbReference type="ARBA" id="ARBA00022801"/>
    </source>
</evidence>
<dbReference type="Gene3D" id="1.10.225.10">
    <property type="entry name" value="Saposin-like"/>
    <property type="match status" value="1"/>
</dbReference>
<feature type="chain" id="PRO_5012665722" description="Sphingomyelin phosphodiesterase" evidence="15">
    <location>
        <begin position="23"/>
        <end position="579"/>
    </location>
</feature>
<evidence type="ECO:0000256" key="4">
    <source>
        <dbReference type="ARBA" id="ARBA00022723"/>
    </source>
</evidence>
<feature type="disulfide bond" evidence="14">
    <location>
        <begin position="65"/>
        <end position="76"/>
    </location>
</feature>
<keyword evidence="9" id="KW-0325">Glycoprotein</keyword>
<sequence>MKWSEMSLILLAFLTLYVPVQPASLKASATGILCDACSEMVDTIRKLAELKTSESLIEEAAIEYCKLFKLADDRICKMIIPEFKDEVLYVFDHTALSTREICGTILDDKCGIPYNPLKQQWSIPIPGGKPIKPYQPPKVNTTNKILYISDIHWDPQYTPGLQARCDEPLCCRPPLPKGAPNNSAGYWGEPFCDLPMQTLVNLMEHLNSTQEEFDWIYLTGDLPAHNDWDQTRANQTLIFNKLIDLFDQYLPNKPVFYSFGNHESDPVNSFPPSYVTGSNSISWLYDDAADKLKKWLYTTDAYSTFKSGGFYSVDYNGIRIISLQTNYCNNQNWWLLINGTDPDGMLQWFIEKLLDAEKKGMKVHVLGHISPGDGADCSNAWSTNYKKIALRFENTIAGQFFGHSHQDRFHLMVDFETNTPPRPYGILYLGPSVTTYQNQNPGYRIYTVDGNYNESSRQVLDHDTYILNITDANLTNKPKWIHEYSAKDAYNMTNLTPDSWLSLLKEFLKNNTLFLKYYHYFCKSYYMDSLCNGDCQKQATCNCLTTFSSTNACNAITAVPLTKEEIEKMMLYEKFHDHC</sequence>
<dbReference type="AlphaFoldDB" id="A0A1X7UAI4"/>
<keyword evidence="3" id="KW-0964">Secreted</keyword>
<keyword evidence="10 12" id="KW-0326">Glycosidase</keyword>
<keyword evidence="7 13" id="KW-0862">Zinc</keyword>
<comment type="similarity">
    <text evidence="2 12">Belongs to the acid sphingomyelinase family.</text>
</comment>
<evidence type="ECO:0000259" key="16">
    <source>
        <dbReference type="PROSITE" id="PS50015"/>
    </source>
</evidence>
<dbReference type="Gene3D" id="3.60.21.10">
    <property type="match status" value="1"/>
</dbReference>
<keyword evidence="8 14" id="KW-1015">Disulfide bond</keyword>
<feature type="binding site" evidence="13">
    <location>
        <position position="261"/>
    </location>
    <ligand>
        <name>Zn(2+)</name>
        <dbReference type="ChEBI" id="CHEBI:29105"/>
        <label>2</label>
    </ligand>
</feature>
<dbReference type="InterPro" id="IPR045473">
    <property type="entry name" value="ASM_C"/>
</dbReference>
<proteinExistence type="inferred from homology"/>
<dbReference type="GO" id="GO:0005764">
    <property type="term" value="C:lysosome"/>
    <property type="evidence" value="ECO:0007669"/>
    <property type="project" value="TreeGrafter"/>
</dbReference>
<feature type="domain" description="Saposin B-type" evidence="16">
    <location>
        <begin position="30"/>
        <end position="114"/>
    </location>
</feature>
<dbReference type="OrthoDB" id="282973at2759"/>
<reference evidence="17" key="1">
    <citation type="submission" date="2017-05" db="UniProtKB">
        <authorList>
            <consortium name="EnsemblMetazoa"/>
        </authorList>
    </citation>
    <scope>IDENTIFICATION</scope>
</reference>
<dbReference type="GO" id="GO:0046872">
    <property type="term" value="F:metal ion binding"/>
    <property type="evidence" value="ECO:0007669"/>
    <property type="project" value="UniProtKB-KW"/>
</dbReference>
<feature type="binding site" evidence="13">
    <location>
        <position position="368"/>
    </location>
    <ligand>
        <name>Zn(2+)</name>
        <dbReference type="ChEBI" id="CHEBI:29105"/>
        <label>2</label>
    </ligand>
</feature>
<evidence type="ECO:0000256" key="12">
    <source>
        <dbReference type="PIRNR" id="PIRNR000948"/>
    </source>
</evidence>
<dbReference type="GO" id="GO:0016020">
    <property type="term" value="C:membrane"/>
    <property type="evidence" value="ECO:0007669"/>
    <property type="project" value="GOC"/>
</dbReference>
<dbReference type="GO" id="GO:0006685">
    <property type="term" value="P:sphingomyelin catabolic process"/>
    <property type="evidence" value="ECO:0007669"/>
    <property type="project" value="UniProtKB-UniRule"/>
</dbReference>
<evidence type="ECO:0000256" key="1">
    <source>
        <dbReference type="ARBA" id="ARBA00004613"/>
    </source>
</evidence>
<feature type="signal peptide" evidence="15">
    <location>
        <begin position="1"/>
        <end position="22"/>
    </location>
</feature>
<evidence type="ECO:0000256" key="8">
    <source>
        <dbReference type="ARBA" id="ARBA00023157"/>
    </source>
</evidence>
<dbReference type="CDD" id="cd00842">
    <property type="entry name" value="MPP_ASMase"/>
    <property type="match status" value="1"/>
</dbReference>
<dbReference type="EnsemblMetazoa" id="Aqu2.1.24663_001">
    <property type="protein sequence ID" value="Aqu2.1.24663_001"/>
    <property type="gene ID" value="Aqu2.1.24663"/>
</dbReference>
<keyword evidence="5 15" id="KW-0732">Signal</keyword>
<dbReference type="PIRSF" id="PIRSF000948">
    <property type="entry name" value="Sphingomy_PDE"/>
    <property type="match status" value="1"/>
</dbReference>
<feature type="disulfide bond" evidence="14">
    <location>
        <begin position="165"/>
        <end position="170"/>
    </location>
</feature>
<dbReference type="InterPro" id="IPR011160">
    <property type="entry name" value="Sphingomy_PDE"/>
</dbReference>
<feature type="binding site" evidence="13">
    <location>
        <position position="221"/>
    </location>
    <ligand>
        <name>Zn(2+)</name>
        <dbReference type="ChEBI" id="CHEBI:29105"/>
        <label>1</label>
    </ligand>
</feature>
<dbReference type="InterPro" id="IPR011001">
    <property type="entry name" value="Saposin-like"/>
</dbReference>
<comment type="subcellular location">
    <subcellularLocation>
        <location evidence="1">Secreted</location>
    </subcellularLocation>
</comment>
<feature type="binding site" evidence="13">
    <location>
        <position position="221"/>
    </location>
    <ligand>
        <name>Zn(2+)</name>
        <dbReference type="ChEBI" id="CHEBI:29105"/>
        <label>2</label>
    </ligand>
</feature>